<dbReference type="Proteomes" id="UP000324832">
    <property type="component" value="Unassembled WGS sequence"/>
</dbReference>
<protein>
    <submittedName>
        <fullName evidence="2">Uncharacterized protein</fullName>
    </submittedName>
</protein>
<accession>A0A5E4QZZ0</accession>
<name>A0A5E4QZZ0_9NEOP</name>
<reference evidence="2 3" key="1">
    <citation type="submission" date="2017-07" db="EMBL/GenBank/DDBJ databases">
        <authorList>
            <person name="Talla V."/>
            <person name="Backstrom N."/>
        </authorList>
    </citation>
    <scope>NUCLEOTIDE SEQUENCE [LARGE SCALE GENOMIC DNA]</scope>
</reference>
<sequence>MGPYGNHPVPDFDRFLPCNSIFADFESISYYHPVPPRFFSDLTKRDMQIIIRILYVRFERNLPGDDQIMMALLLLWHDAVVVHTRRELTDNQLMSLRRRIQRHFLNALSTVPFATQRTIRPILDQLFNRLRGFFDRVERMGVLLPNVNLVASFLAVLNAFFQPVVRSLLRHEMRRAEDCVAMTRLLYEIGLLLINLCYRGLEDFIKICKAFVIEILSDTSETFCDLAFSIFHNIRHAVARSLLNDTNLPSNYVRYHLYAPPDSSPYNSERDDGGEMYATMRRPRRRRQRRFTHLPRVPGMDEDEDEDDSPPVERQVFSQESNLVGMESITSSDEMLVPTPAPENVREVATEVLEGAMDNDLSDFYLDGTAQSEPNSESSDDTENSDEGSETGSVEFFRRIADLDRC</sequence>
<evidence type="ECO:0000313" key="2">
    <source>
        <dbReference type="EMBL" id="VVD02791.1"/>
    </source>
</evidence>
<evidence type="ECO:0000256" key="1">
    <source>
        <dbReference type="SAM" id="MobiDB-lite"/>
    </source>
</evidence>
<gene>
    <name evidence="2" type="ORF">LSINAPIS_LOCUS12930</name>
</gene>
<feature type="compositionally biased region" description="Basic residues" evidence="1">
    <location>
        <begin position="282"/>
        <end position="293"/>
    </location>
</feature>
<keyword evidence="3" id="KW-1185">Reference proteome</keyword>
<feature type="compositionally biased region" description="Acidic residues" evidence="1">
    <location>
        <begin position="300"/>
        <end position="310"/>
    </location>
</feature>
<organism evidence="2 3">
    <name type="scientific">Leptidea sinapis</name>
    <dbReference type="NCBI Taxonomy" id="189913"/>
    <lineage>
        <taxon>Eukaryota</taxon>
        <taxon>Metazoa</taxon>
        <taxon>Ecdysozoa</taxon>
        <taxon>Arthropoda</taxon>
        <taxon>Hexapoda</taxon>
        <taxon>Insecta</taxon>
        <taxon>Pterygota</taxon>
        <taxon>Neoptera</taxon>
        <taxon>Endopterygota</taxon>
        <taxon>Lepidoptera</taxon>
        <taxon>Glossata</taxon>
        <taxon>Ditrysia</taxon>
        <taxon>Papilionoidea</taxon>
        <taxon>Pieridae</taxon>
        <taxon>Dismorphiinae</taxon>
        <taxon>Leptidea</taxon>
    </lineage>
</organism>
<dbReference type="AlphaFoldDB" id="A0A5E4QZZ0"/>
<feature type="region of interest" description="Disordered" evidence="1">
    <location>
        <begin position="355"/>
        <end position="396"/>
    </location>
</feature>
<evidence type="ECO:0000313" key="3">
    <source>
        <dbReference type="Proteomes" id="UP000324832"/>
    </source>
</evidence>
<feature type="region of interest" description="Disordered" evidence="1">
    <location>
        <begin position="282"/>
        <end position="314"/>
    </location>
</feature>
<feature type="compositionally biased region" description="Acidic residues" evidence="1">
    <location>
        <begin position="378"/>
        <end position="389"/>
    </location>
</feature>
<proteinExistence type="predicted"/>
<dbReference type="EMBL" id="FZQP02006332">
    <property type="protein sequence ID" value="VVD02791.1"/>
    <property type="molecule type" value="Genomic_DNA"/>
</dbReference>